<dbReference type="InterPro" id="IPR011990">
    <property type="entry name" value="TPR-like_helical_dom_sf"/>
</dbReference>
<dbReference type="GO" id="GO:0016020">
    <property type="term" value="C:membrane"/>
    <property type="evidence" value="ECO:0007669"/>
    <property type="project" value="TreeGrafter"/>
</dbReference>
<dbReference type="GO" id="GO:0072380">
    <property type="term" value="C:TRC complex"/>
    <property type="evidence" value="ECO:0007669"/>
    <property type="project" value="TreeGrafter"/>
</dbReference>
<feature type="compositionally biased region" description="Low complexity" evidence="5">
    <location>
        <begin position="200"/>
        <end position="222"/>
    </location>
</feature>
<keyword evidence="3 4" id="KW-0802">TPR repeat</keyword>
<dbReference type="InterPro" id="IPR019734">
    <property type="entry name" value="TPR_rpt"/>
</dbReference>
<evidence type="ECO:0000313" key="8">
    <source>
        <dbReference type="Proteomes" id="UP000215902"/>
    </source>
</evidence>
<dbReference type="Pfam" id="PF00515">
    <property type="entry name" value="TPR_1"/>
    <property type="match status" value="2"/>
</dbReference>
<feature type="repeat" description="TPR" evidence="4">
    <location>
        <begin position="156"/>
        <end position="189"/>
    </location>
</feature>
<evidence type="ECO:0000256" key="5">
    <source>
        <dbReference type="SAM" id="MobiDB-lite"/>
    </source>
</evidence>
<dbReference type="OrthoDB" id="2335338at2759"/>
<dbReference type="InterPro" id="IPR047150">
    <property type="entry name" value="SGT"/>
</dbReference>
<feature type="region of interest" description="Disordered" evidence="5">
    <location>
        <begin position="291"/>
        <end position="326"/>
    </location>
</feature>
<accession>A0A267EQB8</accession>
<dbReference type="PANTHER" id="PTHR45831:SF2">
    <property type="entry name" value="LD24721P"/>
    <property type="match status" value="1"/>
</dbReference>
<keyword evidence="2" id="KW-0677">Repeat</keyword>
<dbReference type="EMBL" id="NIVC01001887">
    <property type="protein sequence ID" value="PAA62932.1"/>
    <property type="molecule type" value="Genomic_DNA"/>
</dbReference>
<feature type="domain" description="SGTA homodimerisation" evidence="6">
    <location>
        <begin position="7"/>
        <end position="64"/>
    </location>
</feature>
<feature type="compositionally biased region" description="Gly residues" evidence="5">
    <location>
        <begin position="299"/>
        <end position="314"/>
    </location>
</feature>
<comment type="caution">
    <text evidence="7">The sequence shown here is derived from an EMBL/GenBank/DDBJ whole genome shotgun (WGS) entry which is preliminary data.</text>
</comment>
<evidence type="ECO:0000256" key="3">
    <source>
        <dbReference type="ARBA" id="ARBA00022803"/>
    </source>
</evidence>
<evidence type="ECO:0000256" key="2">
    <source>
        <dbReference type="ARBA" id="ARBA00022737"/>
    </source>
</evidence>
<feature type="region of interest" description="Disordered" evidence="5">
    <location>
        <begin position="200"/>
        <end position="230"/>
    </location>
</feature>
<gene>
    <name evidence="7" type="ORF">BOX15_Mlig006896g1</name>
</gene>
<evidence type="ECO:0000259" key="6">
    <source>
        <dbReference type="Pfam" id="PF16546"/>
    </source>
</evidence>
<protein>
    <recommendedName>
        <fullName evidence="6">SGTA homodimerisation domain-containing protein</fullName>
    </recommendedName>
</protein>
<reference evidence="7 8" key="1">
    <citation type="submission" date="2017-06" db="EMBL/GenBank/DDBJ databases">
        <title>A platform for efficient transgenesis in Macrostomum lignano, a flatworm model organism for stem cell research.</title>
        <authorList>
            <person name="Berezikov E."/>
        </authorList>
    </citation>
    <scope>NUCLEOTIDE SEQUENCE [LARGE SCALE GENOMIC DNA]</scope>
    <source>
        <strain evidence="7">DV1</strain>
        <tissue evidence="7">Whole organism</tissue>
    </source>
</reference>
<dbReference type="GO" id="GO:0006620">
    <property type="term" value="P:post-translational protein targeting to endoplasmic reticulum membrane"/>
    <property type="evidence" value="ECO:0007669"/>
    <property type="project" value="TreeGrafter"/>
</dbReference>
<dbReference type="Gene3D" id="1.25.40.10">
    <property type="entry name" value="Tetratricopeptide repeat domain"/>
    <property type="match status" value="1"/>
</dbReference>
<evidence type="ECO:0000256" key="4">
    <source>
        <dbReference type="PROSITE-ProRule" id="PRU00339"/>
    </source>
</evidence>
<organism evidence="7 8">
    <name type="scientific">Macrostomum lignano</name>
    <dbReference type="NCBI Taxonomy" id="282301"/>
    <lineage>
        <taxon>Eukaryota</taxon>
        <taxon>Metazoa</taxon>
        <taxon>Spiralia</taxon>
        <taxon>Lophotrochozoa</taxon>
        <taxon>Platyhelminthes</taxon>
        <taxon>Rhabditophora</taxon>
        <taxon>Macrostomorpha</taxon>
        <taxon>Macrostomida</taxon>
        <taxon>Macrostomidae</taxon>
        <taxon>Macrostomum</taxon>
    </lineage>
</organism>
<comment type="similarity">
    <text evidence="1">Belongs to the SGT family.</text>
</comment>
<dbReference type="GO" id="GO:0060090">
    <property type="term" value="F:molecular adaptor activity"/>
    <property type="evidence" value="ECO:0007669"/>
    <property type="project" value="TreeGrafter"/>
</dbReference>
<proteinExistence type="inferred from homology"/>
<dbReference type="SUPFAM" id="SSF48452">
    <property type="entry name" value="TPR-like"/>
    <property type="match status" value="1"/>
</dbReference>
<sequence length="326" mass="34853">MSENRPSKKDLPLSIIQFLESELQIHREGATNNDFVESIEVAMQCIESAYGLGESRNGAEQQQPPRPSLAAVYAAGCQALASEIHQTAERLKAEGNALMSGNRPLEAVAAYTRAIETAPGSAVYHCNRAAAYSKLGDHEAAIRDCELALAADPGYAKAYGRLGFAYAATGRHARAAEYYGRALQLEPNCVGYRQNLDTARAAAARADPTAQQRQPPQQQPQPDGRPRLPVDFQMMMNQPDALRHASQMVTNMAGHLPPSLNLSRLSADELAGMGREFASFLASHNPALSEQLNASVSRGGEGNDGTGGGGGSGNGERQSRPPDYFS</sequence>
<dbReference type="Proteomes" id="UP000215902">
    <property type="component" value="Unassembled WGS sequence"/>
</dbReference>
<dbReference type="Gene3D" id="1.20.5.420">
    <property type="entry name" value="Immunoglobulin FC, subunit C"/>
    <property type="match status" value="1"/>
</dbReference>
<keyword evidence="8" id="KW-1185">Reference proteome</keyword>
<evidence type="ECO:0000313" key="7">
    <source>
        <dbReference type="EMBL" id="PAA62932.1"/>
    </source>
</evidence>
<dbReference type="STRING" id="282301.A0A267EQB8"/>
<dbReference type="PANTHER" id="PTHR45831">
    <property type="entry name" value="LD24721P"/>
    <property type="match status" value="1"/>
</dbReference>
<dbReference type="AlphaFoldDB" id="A0A267EQB8"/>
<dbReference type="PROSITE" id="PS50005">
    <property type="entry name" value="TPR"/>
    <property type="match status" value="1"/>
</dbReference>
<evidence type="ECO:0000256" key="1">
    <source>
        <dbReference type="ARBA" id="ARBA00008175"/>
    </source>
</evidence>
<name>A0A267EQB8_9PLAT</name>
<dbReference type="SMART" id="SM00028">
    <property type="entry name" value="TPR"/>
    <property type="match status" value="3"/>
</dbReference>
<dbReference type="InterPro" id="IPR032374">
    <property type="entry name" value="SGTA_dimer"/>
</dbReference>
<dbReference type="Pfam" id="PF16546">
    <property type="entry name" value="SGTA_dimer"/>
    <property type="match status" value="1"/>
</dbReference>
<dbReference type="PROSITE" id="PS50293">
    <property type="entry name" value="TPR_REGION"/>
    <property type="match status" value="1"/>
</dbReference>